<dbReference type="Gene3D" id="3.40.50.2300">
    <property type="match status" value="1"/>
</dbReference>
<dbReference type="AlphaFoldDB" id="I4C5T5"/>
<dbReference type="PANTHER" id="PTHR45228">
    <property type="entry name" value="CYCLIC DI-GMP PHOSPHODIESTERASE TM_0186-RELATED"/>
    <property type="match status" value="1"/>
</dbReference>
<dbReference type="Proteomes" id="UP000006055">
    <property type="component" value="Chromosome"/>
</dbReference>
<dbReference type="SUPFAM" id="SSF109604">
    <property type="entry name" value="HD-domain/PDEase-like"/>
    <property type="match status" value="1"/>
</dbReference>
<dbReference type="RefSeq" id="WP_014810069.1">
    <property type="nucleotide sequence ID" value="NC_018025.1"/>
</dbReference>
<dbReference type="InterPro" id="IPR003607">
    <property type="entry name" value="HD/PDEase_dom"/>
</dbReference>
<dbReference type="SMART" id="SM00448">
    <property type="entry name" value="REC"/>
    <property type="match status" value="1"/>
</dbReference>
<dbReference type="InterPro" id="IPR037522">
    <property type="entry name" value="HD_GYP_dom"/>
</dbReference>
<dbReference type="OrthoDB" id="9776250at2"/>
<gene>
    <name evidence="4" type="ordered locus">Desti_2235</name>
</gene>
<evidence type="ECO:0000259" key="3">
    <source>
        <dbReference type="PROSITE" id="PS51832"/>
    </source>
</evidence>
<dbReference type="InterPro" id="IPR001789">
    <property type="entry name" value="Sig_transdc_resp-reg_receiver"/>
</dbReference>
<feature type="domain" description="Response regulatory" evidence="2">
    <location>
        <begin position="8"/>
        <end position="122"/>
    </location>
</feature>
<dbReference type="PROSITE" id="PS50110">
    <property type="entry name" value="RESPONSE_REGULATORY"/>
    <property type="match status" value="1"/>
</dbReference>
<keyword evidence="1" id="KW-0597">Phosphoprotein</keyword>
<dbReference type="SUPFAM" id="SSF52172">
    <property type="entry name" value="CheY-like"/>
    <property type="match status" value="1"/>
</dbReference>
<evidence type="ECO:0000256" key="1">
    <source>
        <dbReference type="PROSITE-ProRule" id="PRU00169"/>
    </source>
</evidence>
<dbReference type="HOGENOM" id="CLU_000445_92_10_7"/>
<dbReference type="InterPro" id="IPR011006">
    <property type="entry name" value="CheY-like_superfamily"/>
</dbReference>
<dbReference type="SMART" id="SM00471">
    <property type="entry name" value="HDc"/>
    <property type="match status" value="1"/>
</dbReference>
<dbReference type="Pfam" id="PF00072">
    <property type="entry name" value="Response_reg"/>
    <property type="match status" value="1"/>
</dbReference>
<dbReference type="InterPro" id="IPR052020">
    <property type="entry name" value="Cyclic_di-GMP/3'3'-cGAMP_PDE"/>
</dbReference>
<dbReference type="Gene3D" id="1.10.3210.10">
    <property type="entry name" value="Hypothetical protein af1432"/>
    <property type="match status" value="1"/>
</dbReference>
<evidence type="ECO:0000259" key="2">
    <source>
        <dbReference type="PROSITE" id="PS50110"/>
    </source>
</evidence>
<feature type="modified residue" description="4-aspartylphosphate" evidence="1">
    <location>
        <position position="57"/>
    </location>
</feature>
<organism evidence="4 5">
    <name type="scientific">Desulfomonile tiedjei (strain ATCC 49306 / DSM 6799 / DCB-1)</name>
    <dbReference type="NCBI Taxonomy" id="706587"/>
    <lineage>
        <taxon>Bacteria</taxon>
        <taxon>Pseudomonadati</taxon>
        <taxon>Thermodesulfobacteriota</taxon>
        <taxon>Desulfomonilia</taxon>
        <taxon>Desulfomonilales</taxon>
        <taxon>Desulfomonilaceae</taxon>
        <taxon>Desulfomonile</taxon>
    </lineage>
</organism>
<dbReference type="eggNOG" id="COG3437">
    <property type="taxonomic scope" value="Bacteria"/>
</dbReference>
<dbReference type="STRING" id="706587.Desti_2235"/>
<dbReference type="Pfam" id="PF13487">
    <property type="entry name" value="HD_5"/>
    <property type="match status" value="1"/>
</dbReference>
<dbReference type="CDD" id="cd00077">
    <property type="entry name" value="HDc"/>
    <property type="match status" value="1"/>
</dbReference>
<name>I4C5T5_DESTA</name>
<keyword evidence="5" id="KW-1185">Reference proteome</keyword>
<dbReference type="KEGG" id="dti:Desti_2235"/>
<dbReference type="PATRIC" id="fig|706587.4.peg.2564"/>
<dbReference type="PROSITE" id="PS51832">
    <property type="entry name" value="HD_GYP"/>
    <property type="match status" value="1"/>
</dbReference>
<feature type="domain" description="HD-GYP" evidence="3">
    <location>
        <begin position="149"/>
        <end position="346"/>
    </location>
</feature>
<proteinExistence type="predicted"/>
<protein>
    <submittedName>
        <fullName evidence="4">Response regulator containing a CheY-like receiver domain and an HD-GYP domain</fullName>
    </submittedName>
</protein>
<evidence type="ECO:0000313" key="5">
    <source>
        <dbReference type="Proteomes" id="UP000006055"/>
    </source>
</evidence>
<accession>I4C5T5</accession>
<sequence>MDSASAVKILIVDDEPHICELLSRWISAEGYHCTLVHDGEAAIRELQKEAYALVVSDIMMPGMSGLDLLTIAHKLFPDSAFVMVTAVDDRKTAILTLELGAYGYVIKPFDRNEILINVAGALERRRLQILSREYERSLELQVEKRTKEVRDREEEIILRLISATGYRDDETGAHVKRIGLYAAEMATAFGWSRLQIEELRLAAPMHDVGKIGIPDSILRKPGGLDPEEFEIMKTHTEIGAKILHDSNVPLIRMAQEIAYCHHERWDGSGYPRGLSGEEIPQSAAIVAVVDVYDALTHDRVYRPALSEEKALNIMMGANTGHFGKEIFDCFLSLLPILREIRETVKDEVIHDRISSV</sequence>
<dbReference type="GO" id="GO:0000160">
    <property type="term" value="P:phosphorelay signal transduction system"/>
    <property type="evidence" value="ECO:0007669"/>
    <property type="project" value="InterPro"/>
</dbReference>
<evidence type="ECO:0000313" key="4">
    <source>
        <dbReference type="EMBL" id="AFM24926.1"/>
    </source>
</evidence>
<reference evidence="5" key="1">
    <citation type="submission" date="2012-06" db="EMBL/GenBank/DDBJ databases">
        <title>Complete sequence of chromosome of Desulfomonile tiedjei DSM 6799.</title>
        <authorList>
            <person name="Lucas S."/>
            <person name="Copeland A."/>
            <person name="Lapidus A."/>
            <person name="Glavina del Rio T."/>
            <person name="Dalin E."/>
            <person name="Tice H."/>
            <person name="Bruce D."/>
            <person name="Goodwin L."/>
            <person name="Pitluck S."/>
            <person name="Peters L."/>
            <person name="Ovchinnikova G."/>
            <person name="Zeytun A."/>
            <person name="Lu M."/>
            <person name="Kyrpides N."/>
            <person name="Mavromatis K."/>
            <person name="Ivanova N."/>
            <person name="Brettin T."/>
            <person name="Detter J.C."/>
            <person name="Han C."/>
            <person name="Larimer F."/>
            <person name="Land M."/>
            <person name="Hauser L."/>
            <person name="Markowitz V."/>
            <person name="Cheng J.-F."/>
            <person name="Hugenholtz P."/>
            <person name="Woyke T."/>
            <person name="Wu D."/>
            <person name="Spring S."/>
            <person name="Schroeder M."/>
            <person name="Brambilla E."/>
            <person name="Klenk H.-P."/>
            <person name="Eisen J.A."/>
        </authorList>
    </citation>
    <scope>NUCLEOTIDE SEQUENCE [LARGE SCALE GENOMIC DNA]</scope>
    <source>
        <strain evidence="5">ATCC 49306 / DSM 6799 / DCB-1</strain>
    </source>
</reference>
<dbReference type="EMBL" id="CP003360">
    <property type="protein sequence ID" value="AFM24926.1"/>
    <property type="molecule type" value="Genomic_DNA"/>
</dbReference>